<proteinExistence type="inferred from homology"/>
<dbReference type="InterPro" id="IPR003509">
    <property type="entry name" value="UPF0102_YraN-like"/>
</dbReference>
<evidence type="ECO:0000313" key="1">
    <source>
        <dbReference type="EMBL" id="EKC61656.1"/>
    </source>
</evidence>
<comment type="caution">
    <text evidence="1">The sequence shown here is derived from an EMBL/GenBank/DDBJ whole genome shotgun (WGS) entry which is preliminary data.</text>
</comment>
<name>K1TQQ3_9ZZZZ</name>
<dbReference type="PANTHER" id="PTHR34039:SF1">
    <property type="entry name" value="UPF0102 PROTEIN YRAN"/>
    <property type="match status" value="1"/>
</dbReference>
<sequence length="165" mass="19288">AQQIIDQANDFARQFYDSRRERFISLLVMKKIFRKDRTTSTDKPMTTTQHTGRQGEEAAARWLLDHGFTLLHRNWRQGHYELDIVAARKGTLHFIEVKTRRRDGLTPPEQALDYRKCRALIRAANAYLTENPFEGEMQFDLIAVETAPAGTPEVRYIEDAIELHW</sequence>
<gene>
    <name evidence="1" type="ORF">LEA_12242</name>
</gene>
<dbReference type="Gene3D" id="3.40.1350.10">
    <property type="match status" value="1"/>
</dbReference>
<dbReference type="InterPro" id="IPR011856">
    <property type="entry name" value="tRNA_endonuc-like_dom_sf"/>
</dbReference>
<reference evidence="1" key="1">
    <citation type="journal article" date="2013" name="Environ. Microbiol.">
        <title>Microbiota from the distal guts of lean and obese adolescents exhibit partial functional redundancy besides clear differences in community structure.</title>
        <authorList>
            <person name="Ferrer M."/>
            <person name="Ruiz A."/>
            <person name="Lanza F."/>
            <person name="Haange S.B."/>
            <person name="Oberbach A."/>
            <person name="Till H."/>
            <person name="Bargiela R."/>
            <person name="Campoy C."/>
            <person name="Segura M.T."/>
            <person name="Richter M."/>
            <person name="von Bergen M."/>
            <person name="Seifert J."/>
            <person name="Suarez A."/>
        </authorList>
    </citation>
    <scope>NUCLEOTIDE SEQUENCE</scope>
</reference>
<protein>
    <submittedName>
        <fullName evidence="1">Protein containing Uncharacterized protein family UPF0102 domain protein</fullName>
    </submittedName>
</protein>
<accession>K1TQQ3</accession>
<dbReference type="HAMAP" id="MF_00048">
    <property type="entry name" value="UPF0102"/>
    <property type="match status" value="1"/>
</dbReference>
<dbReference type="GO" id="GO:0003676">
    <property type="term" value="F:nucleic acid binding"/>
    <property type="evidence" value="ECO:0007669"/>
    <property type="project" value="InterPro"/>
</dbReference>
<dbReference type="PANTHER" id="PTHR34039">
    <property type="entry name" value="UPF0102 PROTEIN YRAN"/>
    <property type="match status" value="1"/>
</dbReference>
<feature type="non-terminal residue" evidence="1">
    <location>
        <position position="1"/>
    </location>
</feature>
<dbReference type="AlphaFoldDB" id="K1TQQ3"/>
<dbReference type="EMBL" id="AJWY01008282">
    <property type="protein sequence ID" value="EKC61656.1"/>
    <property type="molecule type" value="Genomic_DNA"/>
</dbReference>
<dbReference type="SUPFAM" id="SSF52980">
    <property type="entry name" value="Restriction endonuclease-like"/>
    <property type="match status" value="1"/>
</dbReference>
<dbReference type="InterPro" id="IPR011335">
    <property type="entry name" value="Restrct_endonuc-II-like"/>
</dbReference>
<organism evidence="1">
    <name type="scientific">human gut metagenome</name>
    <dbReference type="NCBI Taxonomy" id="408170"/>
    <lineage>
        <taxon>unclassified sequences</taxon>
        <taxon>metagenomes</taxon>
        <taxon>organismal metagenomes</taxon>
    </lineage>
</organism>
<dbReference type="CDD" id="cd20736">
    <property type="entry name" value="PoNe_Nuclease"/>
    <property type="match status" value="1"/>
</dbReference>
<dbReference type="Pfam" id="PF02021">
    <property type="entry name" value="UPF0102"/>
    <property type="match status" value="1"/>
</dbReference>